<dbReference type="InterPro" id="IPR055175">
    <property type="entry name" value="ACK/TNK-like_SAM"/>
</dbReference>
<dbReference type="PROSITE" id="PS00107">
    <property type="entry name" value="PROTEIN_KINASE_ATP"/>
    <property type="match status" value="1"/>
</dbReference>
<dbReference type="Pfam" id="PF22931">
    <property type="entry name" value="SAM_TNK"/>
    <property type="match status" value="1"/>
</dbReference>
<dbReference type="GO" id="GO:0045616">
    <property type="term" value="P:regulation of keratinocyte differentiation"/>
    <property type="evidence" value="ECO:0007669"/>
    <property type="project" value="TreeGrafter"/>
</dbReference>
<dbReference type="SMART" id="SM00219">
    <property type="entry name" value="TyrKc"/>
    <property type="match status" value="1"/>
</dbReference>
<dbReference type="InterPro" id="IPR017441">
    <property type="entry name" value="Protein_kinase_ATP_BS"/>
</dbReference>
<dbReference type="FunFam" id="3.30.200.20:FF:000107">
    <property type="entry name" value="Putative activated CDC42 kinase 1"/>
    <property type="match status" value="1"/>
</dbReference>
<dbReference type="CDD" id="cd09539">
    <property type="entry name" value="SAM_TNK-like"/>
    <property type="match status" value="1"/>
</dbReference>
<keyword evidence="15" id="KW-0963">Cytoplasm</keyword>
<dbReference type="InterPro" id="IPR015116">
    <property type="entry name" value="Cdc42-bd-like"/>
</dbReference>
<dbReference type="SMART" id="SM00326">
    <property type="entry name" value="SH3"/>
    <property type="match status" value="1"/>
</dbReference>
<evidence type="ECO:0000256" key="25">
    <source>
        <dbReference type="ARBA" id="ARBA00022842"/>
    </source>
</evidence>
<evidence type="ECO:0000256" key="17">
    <source>
        <dbReference type="ARBA" id="ARBA00022553"/>
    </source>
</evidence>
<dbReference type="InterPro" id="IPR011009">
    <property type="entry name" value="Kinase-like_dom_sf"/>
</dbReference>
<dbReference type="GO" id="GO:0005912">
    <property type="term" value="C:adherens junction"/>
    <property type="evidence" value="ECO:0007669"/>
    <property type="project" value="UniProtKB-SubCell"/>
</dbReference>
<feature type="compositionally biased region" description="Polar residues" evidence="42">
    <location>
        <begin position="785"/>
        <end position="801"/>
    </location>
</feature>
<dbReference type="GO" id="GO:0004674">
    <property type="term" value="F:protein serine/threonine kinase activity"/>
    <property type="evidence" value="ECO:0007669"/>
    <property type="project" value="UniProtKB-KW"/>
</dbReference>
<dbReference type="AlphaFoldDB" id="A0A8C2EF87"/>
<dbReference type="InterPro" id="IPR037085">
    <property type="entry name" value="Cdc42-bd-like_dom_sf"/>
</dbReference>
<feature type="compositionally biased region" description="Pro residues" evidence="42">
    <location>
        <begin position="735"/>
        <end position="745"/>
    </location>
</feature>
<comment type="catalytic activity">
    <reaction evidence="33">
        <text>L-threonyl-[protein] + ATP = O-phospho-L-threonyl-[protein] + ADP + H(+)</text>
        <dbReference type="Rhea" id="RHEA:46608"/>
        <dbReference type="Rhea" id="RHEA-COMP:11060"/>
        <dbReference type="Rhea" id="RHEA-COMP:11605"/>
        <dbReference type="ChEBI" id="CHEBI:15378"/>
        <dbReference type="ChEBI" id="CHEBI:30013"/>
        <dbReference type="ChEBI" id="CHEBI:30616"/>
        <dbReference type="ChEBI" id="CHEBI:61977"/>
        <dbReference type="ChEBI" id="CHEBI:456216"/>
        <dbReference type="EC" id="2.7.11.1"/>
    </reaction>
</comment>
<dbReference type="GO" id="GO:0004715">
    <property type="term" value="F:non-membrane spanning protein tyrosine kinase activity"/>
    <property type="evidence" value="ECO:0007669"/>
    <property type="project" value="UniProtKB-EC"/>
</dbReference>
<dbReference type="InterPro" id="IPR052112">
    <property type="entry name" value="EGFR_SigReg_Kinase"/>
</dbReference>
<evidence type="ECO:0000256" key="20">
    <source>
        <dbReference type="ARBA" id="ARBA00022723"/>
    </source>
</evidence>
<dbReference type="GO" id="GO:0005829">
    <property type="term" value="C:cytosol"/>
    <property type="evidence" value="ECO:0007669"/>
    <property type="project" value="UniProtKB-SubCell"/>
</dbReference>
<evidence type="ECO:0000256" key="41">
    <source>
        <dbReference type="PROSITE-ProRule" id="PRU10141"/>
    </source>
</evidence>
<dbReference type="GO" id="GO:0030136">
    <property type="term" value="C:clathrin-coated vesicle"/>
    <property type="evidence" value="ECO:0007669"/>
    <property type="project" value="UniProtKB-SubCell"/>
</dbReference>
<accession>A0A8C2EF87</accession>
<evidence type="ECO:0000256" key="11">
    <source>
        <dbReference type="ARBA" id="ARBA00012513"/>
    </source>
</evidence>
<evidence type="ECO:0000256" key="26">
    <source>
        <dbReference type="ARBA" id="ARBA00022843"/>
    </source>
</evidence>
<keyword evidence="24 39" id="KW-0067">ATP-binding</keyword>
<keyword evidence="13" id="KW-1003">Cell membrane</keyword>
<evidence type="ECO:0000256" key="15">
    <source>
        <dbReference type="ARBA" id="ARBA00022490"/>
    </source>
</evidence>
<feature type="binding site" evidence="39 41">
    <location>
        <position position="155"/>
    </location>
    <ligand>
        <name>ATP</name>
        <dbReference type="ChEBI" id="CHEBI:30616"/>
    </ligand>
</feature>
<evidence type="ECO:0000256" key="39">
    <source>
        <dbReference type="PIRSR" id="PIRSR630220-2"/>
    </source>
</evidence>
<feature type="binding site" evidence="39">
    <location>
        <begin position="129"/>
        <end position="137"/>
    </location>
    <ligand>
        <name>ATP</name>
        <dbReference type="ChEBI" id="CHEBI:30616"/>
    </ligand>
</feature>
<dbReference type="CDD" id="cd05040">
    <property type="entry name" value="PTKc_Ack_like"/>
    <property type="match status" value="1"/>
</dbReference>
<evidence type="ECO:0000256" key="31">
    <source>
        <dbReference type="ARBA" id="ARBA00023242"/>
    </source>
</evidence>
<sequence length="1016" mass="114622">MQCEEGTEWLLELLMEVQLQQYFLRIRDELNVTRLSHFDYVKNEDLEKIGMGRPGLRRLWEAVKRRKTMCKRKSWMSKVFSGKRPEGDFNPQPASTFRKLTATPPPVDGQQQALTCLISEKDLALFEKLGDGSFGVVKRGEWFTPNGKVLNVAVKCLKTDVLNQPDALDDFICEVNAMHSLDHQNLIRLYGVVLTHPMKMVTELAPLGSMLDRLRKTLGHFLISTLCHYTIQISNGMAYLESKRFIHRDLAARNILLASSEQVKIGDFGLMRALPKNDDHYVMQEHRKVPFAWCAPESLKTRTFSHATDTWMFGVTLWEMFTYGQEPWLGLNGSQILHKIDKEGERLPKPEDCPQDIYNVMMQCWAQKPDDRPTFVALREFLVETMPTDMRALQDFNEPDKLQIQMNDVITIIEGRAENYWWRGQNKRTLKVGQFPRNTVTSVAGLSAHDISRPLKNSFIHTGHGDTNPHRCWGFPDRIDNLYLGNPMDPPDVLGLELNSARPTQLPGRTKKPSYDAVAEDEDQTSSGLRRLSLKKGLKLKPAAWVFATKIGDSTPTEVSLIDFGEEFPLTTPSPSPVVELQIPTLAKLALEEENIIDRTPPQSPSRSLPCPLHPTPVVDWDARPLPPPPAYDDVAQDEDDFEVNSINSAEREADEPCSPRTSCTPTGEFKSHVEDNLFLPCRQSNGNTFLQSAEIFQELQQECMRHLNVPVTSTSPGQEPHRQIVLTFSEDKPQIPPRIPIPPRPVKRAGGDYARWSGELSPISGNEDHKESPPQIPPRDPLSGSRTPSPHVGSPQTHSSLCSASCTYGPSYLSTSPAKLMPTTQSFASDPKYAAPKVIQAQGKDKEPAKGPCILPIVRDGKKVSNTHYYLLPERPPYLDRYDKFFKEAERGEEKKQVNTATVKPMVHQQGELKSNFSFNNTSSLTGSGYRGGCDGSFNRVQEAVHGVTIEECQTALQNHSWNVQKAVHYLKVEQLFCLGLKTRVECHKILEMCDWNLELASTQLLDSYGPVKLR</sequence>
<dbReference type="GO" id="GO:0005524">
    <property type="term" value="F:ATP binding"/>
    <property type="evidence" value="ECO:0007669"/>
    <property type="project" value="UniProtKB-UniRule"/>
</dbReference>
<dbReference type="InterPro" id="IPR001245">
    <property type="entry name" value="Ser-Thr/Tyr_kinase_cat_dom"/>
</dbReference>
<dbReference type="InterPro" id="IPR001452">
    <property type="entry name" value="SH3_domain"/>
</dbReference>
<dbReference type="GO" id="GO:0046872">
    <property type="term" value="F:metal ion binding"/>
    <property type="evidence" value="ECO:0007669"/>
    <property type="project" value="UniProtKB-KW"/>
</dbReference>
<protein>
    <recommendedName>
        <fullName evidence="36">Activated CDC42 kinase 1</fullName>
        <ecNumber evidence="10">2.7.10.2</ecNumber>
        <ecNumber evidence="11">2.7.11.1</ecNumber>
    </recommendedName>
    <alternativeName>
        <fullName evidence="37">Tyrosine kinase non-receptor protein 2</fullName>
    </alternativeName>
</protein>
<keyword evidence="19" id="KW-0808">Transferase</keyword>
<dbReference type="GO" id="GO:0030659">
    <property type="term" value="C:cytoplasmic vesicle membrane"/>
    <property type="evidence" value="ECO:0007669"/>
    <property type="project" value="UniProtKB-SubCell"/>
</dbReference>
<keyword evidence="22" id="KW-0967">Endosome</keyword>
<evidence type="ECO:0000256" key="27">
    <source>
        <dbReference type="ARBA" id="ARBA00022949"/>
    </source>
</evidence>
<dbReference type="PRINTS" id="PR00109">
    <property type="entry name" value="TYRKINASE"/>
</dbReference>
<evidence type="ECO:0000256" key="18">
    <source>
        <dbReference type="ARBA" id="ARBA00022583"/>
    </source>
</evidence>
<dbReference type="GO" id="GO:0042059">
    <property type="term" value="P:negative regulation of epidermal growth factor receptor signaling pathway"/>
    <property type="evidence" value="ECO:0007669"/>
    <property type="project" value="TreeGrafter"/>
</dbReference>
<keyword evidence="14" id="KW-0488">Methylation</keyword>
<dbReference type="GO" id="GO:0007165">
    <property type="term" value="P:signal transduction"/>
    <property type="evidence" value="ECO:0007669"/>
    <property type="project" value="InterPro"/>
</dbReference>
<evidence type="ECO:0000259" key="43">
    <source>
        <dbReference type="PROSITE" id="PS50002"/>
    </source>
</evidence>
<keyword evidence="30" id="KW-0168">Coated pit</keyword>
<evidence type="ECO:0000256" key="6">
    <source>
        <dbReference type="ARBA" id="ARBA00004236"/>
    </source>
</evidence>
<keyword evidence="20" id="KW-0479">Metal-binding</keyword>
<evidence type="ECO:0000256" key="21">
    <source>
        <dbReference type="ARBA" id="ARBA00022741"/>
    </source>
</evidence>
<dbReference type="EC" id="2.7.10.2" evidence="10"/>
<keyword evidence="27" id="KW-0965">Cell junction</keyword>
<keyword evidence="12 40" id="KW-0728">SH3 domain</keyword>
<keyword evidence="25" id="KW-0460">Magnesium</keyword>
<dbReference type="GO" id="GO:0006897">
    <property type="term" value="P:endocytosis"/>
    <property type="evidence" value="ECO:0007669"/>
    <property type="project" value="UniProtKB-KW"/>
</dbReference>
<comment type="subcellular location">
    <subcellularLocation>
        <location evidence="8">Cell junction</location>
        <location evidence="8">Adherens junction</location>
    </subcellularLocation>
    <subcellularLocation>
        <location evidence="6">Cell membrane</location>
    </subcellularLocation>
    <subcellularLocation>
        <location evidence="7">Cytoplasm</location>
        <location evidence="7">Cytosol</location>
    </subcellularLocation>
    <subcellularLocation>
        <location evidence="5">Cytoplasmic vesicle membrane</location>
        <topology evidence="5">Peripheral membrane protein</topology>
        <orientation evidence="5">Cytoplasmic side</orientation>
    </subcellularLocation>
    <subcellularLocation>
        <location evidence="3">Cytoplasmic vesicle</location>
        <location evidence="3">Clathrin-coated vesicle</location>
    </subcellularLocation>
    <subcellularLocation>
        <location evidence="4">Endosome</location>
    </subcellularLocation>
    <subcellularLocation>
        <location evidence="9">Membrane</location>
        <location evidence="9">Clathrin-coated pit</location>
    </subcellularLocation>
    <subcellularLocation>
        <location evidence="2">Nucleus</location>
    </subcellularLocation>
</comment>
<dbReference type="GO" id="GO:0005886">
    <property type="term" value="C:plasma membrane"/>
    <property type="evidence" value="ECO:0007669"/>
    <property type="project" value="UniProtKB-SubCell"/>
</dbReference>
<evidence type="ECO:0000256" key="34">
    <source>
        <dbReference type="ARBA" id="ARBA00048679"/>
    </source>
</evidence>
<evidence type="ECO:0000256" key="9">
    <source>
        <dbReference type="ARBA" id="ARBA00004600"/>
    </source>
</evidence>
<evidence type="ECO:0000313" key="45">
    <source>
        <dbReference type="Ensembl" id="ENSCCRP00020037673.1"/>
    </source>
</evidence>
<dbReference type="InterPro" id="IPR049587">
    <property type="entry name" value="TNK-like_SAM"/>
</dbReference>
<feature type="region of interest" description="Disordered" evidence="42">
    <location>
        <begin position="730"/>
        <end position="801"/>
    </location>
</feature>
<feature type="region of interest" description="Disordered" evidence="42">
    <location>
        <begin position="502"/>
        <end position="527"/>
    </location>
</feature>
<dbReference type="Pfam" id="PF09027">
    <property type="entry name" value="GTPase_binding"/>
    <property type="match status" value="1"/>
</dbReference>
<keyword evidence="18" id="KW-0254">Endocytosis</keyword>
<evidence type="ECO:0000256" key="7">
    <source>
        <dbReference type="ARBA" id="ARBA00004514"/>
    </source>
</evidence>
<dbReference type="PANTHER" id="PTHR14254:SF6">
    <property type="entry name" value="NON-SPECIFIC PROTEIN-TYROSINE KINASE"/>
    <property type="match status" value="1"/>
</dbReference>
<dbReference type="PROSITE" id="PS00109">
    <property type="entry name" value="PROTEIN_KINASE_TYR"/>
    <property type="match status" value="1"/>
</dbReference>
<dbReference type="Ensembl" id="ENSCCRT00020041134.1">
    <property type="protein sequence ID" value="ENSCCRP00020037673.1"/>
    <property type="gene ID" value="ENSCCRG00020016809.1"/>
</dbReference>
<evidence type="ECO:0000256" key="1">
    <source>
        <dbReference type="ARBA" id="ARBA00001946"/>
    </source>
</evidence>
<feature type="active site" description="Proton acceptor" evidence="38">
    <location>
        <position position="249"/>
    </location>
</feature>
<dbReference type="CDD" id="cd00174">
    <property type="entry name" value="SH3"/>
    <property type="match status" value="1"/>
</dbReference>
<evidence type="ECO:0000256" key="36">
    <source>
        <dbReference type="ARBA" id="ARBA00072244"/>
    </source>
</evidence>
<evidence type="ECO:0000256" key="23">
    <source>
        <dbReference type="ARBA" id="ARBA00022777"/>
    </source>
</evidence>
<evidence type="ECO:0000256" key="35">
    <source>
        <dbReference type="ARBA" id="ARBA00060742"/>
    </source>
</evidence>
<dbReference type="InterPro" id="IPR000719">
    <property type="entry name" value="Prot_kinase_dom"/>
</dbReference>
<dbReference type="InterPro" id="IPR008266">
    <property type="entry name" value="Tyr_kinase_AS"/>
</dbReference>
<dbReference type="FunFam" id="4.10.680.10:FF:000001">
    <property type="entry name" value="activated CDC42 kinase 1 isoform X1"/>
    <property type="match status" value="1"/>
</dbReference>
<evidence type="ECO:0000256" key="3">
    <source>
        <dbReference type="ARBA" id="ARBA00004132"/>
    </source>
</evidence>
<keyword evidence="21 39" id="KW-0547">Nucleotide-binding</keyword>
<dbReference type="SUPFAM" id="SSF56112">
    <property type="entry name" value="Protein kinase-like (PK-like)"/>
    <property type="match status" value="1"/>
</dbReference>
<proteinExistence type="inferred from homology"/>
<keyword evidence="26" id="KW-0832">Ubl conjugation</keyword>
<keyword evidence="28" id="KW-0472">Membrane</keyword>
<dbReference type="GO" id="GO:0005905">
    <property type="term" value="C:clathrin-coated pit"/>
    <property type="evidence" value="ECO:0007669"/>
    <property type="project" value="UniProtKB-SubCell"/>
</dbReference>
<keyword evidence="29" id="KW-0829">Tyrosine-protein kinase</keyword>
<feature type="domain" description="SH3" evidence="43">
    <location>
        <begin position="385"/>
        <end position="445"/>
    </location>
</feature>
<dbReference type="PROSITE" id="PS50011">
    <property type="entry name" value="PROTEIN_KINASE_DOM"/>
    <property type="match status" value="1"/>
</dbReference>
<organism evidence="45 46">
    <name type="scientific">Cyprinus carpio</name>
    <name type="common">Common carp</name>
    <dbReference type="NCBI Taxonomy" id="7962"/>
    <lineage>
        <taxon>Eukaryota</taxon>
        <taxon>Metazoa</taxon>
        <taxon>Chordata</taxon>
        <taxon>Craniata</taxon>
        <taxon>Vertebrata</taxon>
        <taxon>Euteleostomi</taxon>
        <taxon>Actinopterygii</taxon>
        <taxon>Neopterygii</taxon>
        <taxon>Teleostei</taxon>
        <taxon>Ostariophysi</taxon>
        <taxon>Cypriniformes</taxon>
        <taxon>Cyprinidae</taxon>
        <taxon>Cyprininae</taxon>
        <taxon>Cyprinus</taxon>
    </lineage>
</organism>
<evidence type="ECO:0000256" key="32">
    <source>
        <dbReference type="ARBA" id="ARBA00023329"/>
    </source>
</evidence>
<evidence type="ECO:0000256" key="8">
    <source>
        <dbReference type="ARBA" id="ARBA00004536"/>
    </source>
</evidence>
<evidence type="ECO:0000256" key="38">
    <source>
        <dbReference type="PIRSR" id="PIRSR630220-1"/>
    </source>
</evidence>
<evidence type="ECO:0000256" key="42">
    <source>
        <dbReference type="SAM" id="MobiDB-lite"/>
    </source>
</evidence>
<feature type="domain" description="Protein kinase" evidence="44">
    <location>
        <begin position="123"/>
        <end position="382"/>
    </location>
</feature>
<dbReference type="InterPro" id="IPR020635">
    <property type="entry name" value="Tyr_kinase_cat_dom"/>
</dbReference>
<dbReference type="Gene3D" id="3.30.200.20">
    <property type="entry name" value="Phosphorylase Kinase, domain 1"/>
    <property type="match status" value="1"/>
</dbReference>
<comment type="similarity">
    <text evidence="35">Belongs to the protein kinase superfamily. Tyr protein kinase family.</text>
</comment>
<dbReference type="GO" id="GO:0004712">
    <property type="term" value="F:protein serine/threonine/tyrosine kinase activity"/>
    <property type="evidence" value="ECO:0007669"/>
    <property type="project" value="InterPro"/>
</dbReference>
<keyword evidence="32" id="KW-0968">Cytoplasmic vesicle</keyword>
<keyword evidence="16" id="KW-0723">Serine/threonine-protein kinase</keyword>
<evidence type="ECO:0000256" key="28">
    <source>
        <dbReference type="ARBA" id="ARBA00023136"/>
    </source>
</evidence>
<evidence type="ECO:0000256" key="33">
    <source>
        <dbReference type="ARBA" id="ARBA00047899"/>
    </source>
</evidence>
<keyword evidence="31" id="KW-0539">Nucleus</keyword>
<dbReference type="GO" id="GO:0005634">
    <property type="term" value="C:nucleus"/>
    <property type="evidence" value="ECO:0007669"/>
    <property type="project" value="UniProtKB-SubCell"/>
</dbReference>
<evidence type="ECO:0000256" key="12">
    <source>
        <dbReference type="ARBA" id="ARBA00022443"/>
    </source>
</evidence>
<dbReference type="SUPFAM" id="SSF50044">
    <property type="entry name" value="SH3-domain"/>
    <property type="match status" value="1"/>
</dbReference>
<dbReference type="Gene3D" id="1.10.510.10">
    <property type="entry name" value="Transferase(Phosphotransferase) domain 1"/>
    <property type="match status" value="1"/>
</dbReference>
<evidence type="ECO:0000256" key="10">
    <source>
        <dbReference type="ARBA" id="ARBA00011903"/>
    </source>
</evidence>
<dbReference type="InterPro" id="IPR021619">
    <property type="entry name" value="Mig-6"/>
</dbReference>
<name>A0A8C2EF87_CYPCA</name>
<evidence type="ECO:0000256" key="5">
    <source>
        <dbReference type="ARBA" id="ARBA00004180"/>
    </source>
</evidence>
<evidence type="ECO:0000256" key="13">
    <source>
        <dbReference type="ARBA" id="ARBA00022475"/>
    </source>
</evidence>
<comment type="cofactor">
    <cofactor evidence="1">
        <name>Mg(2+)</name>
        <dbReference type="ChEBI" id="CHEBI:18420"/>
    </cofactor>
</comment>
<evidence type="ECO:0000259" key="44">
    <source>
        <dbReference type="PROSITE" id="PS50011"/>
    </source>
</evidence>
<evidence type="ECO:0000256" key="4">
    <source>
        <dbReference type="ARBA" id="ARBA00004177"/>
    </source>
</evidence>
<evidence type="ECO:0000256" key="22">
    <source>
        <dbReference type="ARBA" id="ARBA00022753"/>
    </source>
</evidence>
<evidence type="ECO:0000256" key="24">
    <source>
        <dbReference type="ARBA" id="ARBA00022840"/>
    </source>
</evidence>
<dbReference type="Pfam" id="PF11555">
    <property type="entry name" value="Inhibitor_Mig-6"/>
    <property type="match status" value="1"/>
</dbReference>
<evidence type="ECO:0000256" key="37">
    <source>
        <dbReference type="ARBA" id="ARBA00077194"/>
    </source>
</evidence>
<dbReference type="Gene3D" id="1.10.8.10">
    <property type="entry name" value="DNA helicase RuvA subunit, C-terminal domain"/>
    <property type="match status" value="1"/>
</dbReference>
<dbReference type="Pfam" id="PF07714">
    <property type="entry name" value="PK_Tyr_Ser-Thr"/>
    <property type="match status" value="1"/>
</dbReference>
<reference evidence="45" key="1">
    <citation type="submission" date="2025-08" db="UniProtKB">
        <authorList>
            <consortium name="Ensembl"/>
        </authorList>
    </citation>
    <scope>IDENTIFICATION</scope>
</reference>
<dbReference type="CDD" id="cd14328">
    <property type="entry name" value="UBA_TNK1"/>
    <property type="match status" value="1"/>
</dbReference>
<dbReference type="PANTHER" id="PTHR14254">
    <property type="entry name" value="GENE 33 POLYPEPTIDE"/>
    <property type="match status" value="1"/>
</dbReference>
<keyword evidence="23" id="KW-0418">Kinase</keyword>
<dbReference type="FunFam" id="1.10.510.10:FF:000080">
    <property type="entry name" value="Putative activated CDC42 kinase 1"/>
    <property type="match status" value="1"/>
</dbReference>
<dbReference type="Pfam" id="PF14604">
    <property type="entry name" value="SH3_9"/>
    <property type="match status" value="1"/>
</dbReference>
<dbReference type="GO" id="GO:0005768">
    <property type="term" value="C:endosome"/>
    <property type="evidence" value="ECO:0007669"/>
    <property type="project" value="UniProtKB-SubCell"/>
</dbReference>
<dbReference type="InterPro" id="IPR030220">
    <property type="entry name" value="Ack1_UBA_dom"/>
</dbReference>
<dbReference type="InterPro" id="IPR036028">
    <property type="entry name" value="SH3-like_dom_sf"/>
</dbReference>
<dbReference type="Proteomes" id="UP000694701">
    <property type="component" value="Unplaced"/>
</dbReference>
<evidence type="ECO:0000256" key="14">
    <source>
        <dbReference type="ARBA" id="ARBA00022481"/>
    </source>
</evidence>
<evidence type="ECO:0000256" key="2">
    <source>
        <dbReference type="ARBA" id="ARBA00004123"/>
    </source>
</evidence>
<comment type="catalytic activity">
    <reaction evidence="34">
        <text>L-seryl-[protein] + ATP = O-phospho-L-seryl-[protein] + ADP + H(+)</text>
        <dbReference type="Rhea" id="RHEA:17989"/>
        <dbReference type="Rhea" id="RHEA-COMP:9863"/>
        <dbReference type="Rhea" id="RHEA-COMP:11604"/>
        <dbReference type="ChEBI" id="CHEBI:15378"/>
        <dbReference type="ChEBI" id="CHEBI:29999"/>
        <dbReference type="ChEBI" id="CHEBI:30616"/>
        <dbReference type="ChEBI" id="CHEBI:83421"/>
        <dbReference type="ChEBI" id="CHEBI:456216"/>
        <dbReference type="EC" id="2.7.11.1"/>
    </reaction>
</comment>
<evidence type="ECO:0000256" key="29">
    <source>
        <dbReference type="ARBA" id="ARBA00023137"/>
    </source>
</evidence>
<keyword evidence="17" id="KW-0597">Phosphoprotein</keyword>
<dbReference type="Gene3D" id="4.10.680.10">
    <property type="entry name" value="Cdc42-like binding domain"/>
    <property type="match status" value="1"/>
</dbReference>
<evidence type="ECO:0000256" key="16">
    <source>
        <dbReference type="ARBA" id="ARBA00022527"/>
    </source>
</evidence>
<evidence type="ECO:0000256" key="40">
    <source>
        <dbReference type="PROSITE-ProRule" id="PRU00192"/>
    </source>
</evidence>
<dbReference type="PROSITE" id="PS50002">
    <property type="entry name" value="SH3"/>
    <property type="match status" value="1"/>
</dbReference>
<dbReference type="EC" id="2.7.11.1" evidence="11"/>
<evidence type="ECO:0000256" key="19">
    <source>
        <dbReference type="ARBA" id="ARBA00022679"/>
    </source>
</evidence>
<evidence type="ECO:0000313" key="46">
    <source>
        <dbReference type="Proteomes" id="UP000694701"/>
    </source>
</evidence>
<evidence type="ECO:0000256" key="30">
    <source>
        <dbReference type="ARBA" id="ARBA00023176"/>
    </source>
</evidence>
<dbReference type="CDD" id="cd14274">
    <property type="entry name" value="UBA_ACK1"/>
    <property type="match status" value="1"/>
</dbReference>